<reference evidence="3" key="1">
    <citation type="submission" date="2019-12" db="EMBL/GenBank/DDBJ databases">
        <title>High-Quality draft genome sequences of three cyanobacteria isolated from the limestone walls of the Old Cathedral of Coimbra.</title>
        <authorList>
            <person name="Tiago I."/>
            <person name="Soares F."/>
            <person name="Portugal A."/>
        </authorList>
    </citation>
    <scope>NUCLEOTIDE SEQUENCE</scope>
    <source>
        <strain evidence="3">A</strain>
    </source>
</reference>
<dbReference type="Pfam" id="PF13279">
    <property type="entry name" value="4HBT_2"/>
    <property type="match status" value="1"/>
</dbReference>
<dbReference type="InterPro" id="IPR050563">
    <property type="entry name" value="4-hydroxybenzoyl-CoA_TE"/>
</dbReference>
<accession>A0A8J7YYI8</accession>
<protein>
    <submittedName>
        <fullName evidence="3">Acyl-CoA thioesterase</fullName>
    </submittedName>
</protein>
<evidence type="ECO:0000313" key="3">
    <source>
        <dbReference type="EMBL" id="NDJ16889.1"/>
    </source>
</evidence>
<evidence type="ECO:0000313" key="4">
    <source>
        <dbReference type="Proteomes" id="UP000646053"/>
    </source>
</evidence>
<dbReference type="EMBL" id="WVIE01000005">
    <property type="protein sequence ID" value="NDJ16889.1"/>
    <property type="molecule type" value="Genomic_DNA"/>
</dbReference>
<dbReference type="InterPro" id="IPR029069">
    <property type="entry name" value="HotDog_dom_sf"/>
</dbReference>
<dbReference type="Proteomes" id="UP000646053">
    <property type="component" value="Unassembled WGS sequence"/>
</dbReference>
<organism evidence="3 4">
    <name type="scientific">Myxacorys almedinensis A</name>
    <dbReference type="NCBI Taxonomy" id="2690445"/>
    <lineage>
        <taxon>Bacteria</taxon>
        <taxon>Bacillati</taxon>
        <taxon>Cyanobacteriota</taxon>
        <taxon>Cyanophyceae</taxon>
        <taxon>Leptolyngbyales</taxon>
        <taxon>Leptolyngbyaceae</taxon>
        <taxon>Myxacorys</taxon>
        <taxon>Myxacorys almedinensis</taxon>
    </lineage>
</organism>
<dbReference type="PANTHER" id="PTHR31793:SF37">
    <property type="entry name" value="ACYL-COA THIOESTER HYDROLASE YBGC"/>
    <property type="match status" value="1"/>
</dbReference>
<dbReference type="InterPro" id="IPR006684">
    <property type="entry name" value="YbgC/YbaW"/>
</dbReference>
<keyword evidence="2" id="KW-0378">Hydrolase</keyword>
<evidence type="ECO:0000256" key="2">
    <source>
        <dbReference type="ARBA" id="ARBA00022801"/>
    </source>
</evidence>
<dbReference type="CDD" id="cd00586">
    <property type="entry name" value="4HBT"/>
    <property type="match status" value="1"/>
</dbReference>
<comment type="caution">
    <text evidence="3">The sequence shown here is derived from an EMBL/GenBank/DDBJ whole genome shotgun (WGS) entry which is preliminary data.</text>
</comment>
<dbReference type="SUPFAM" id="SSF54637">
    <property type="entry name" value="Thioesterase/thiol ester dehydrase-isomerase"/>
    <property type="match status" value="1"/>
</dbReference>
<name>A0A8J7YYI8_9CYAN</name>
<dbReference type="PIRSF" id="PIRSF003230">
    <property type="entry name" value="YbgC"/>
    <property type="match status" value="1"/>
</dbReference>
<sequence>MTEHSQLPTSNIIQPSLSVVAEDWFEYIVKVHPHHTDYAGMVWHGTYLTWMEEARIECLRSLGIDFADLVAAGCNLPVVEVSIRYHQPMRMGMEAVIKTRIGDMEGVRIYCDYQIQSLSGDVLFLTGRITIVAVDLANGKVMRRLPPAMKDALEKMR</sequence>
<dbReference type="AlphaFoldDB" id="A0A8J7YYI8"/>
<dbReference type="RefSeq" id="WP_162422397.1">
    <property type="nucleotide sequence ID" value="NZ_WVIE01000005.1"/>
</dbReference>
<dbReference type="GO" id="GO:0047617">
    <property type="term" value="F:fatty acyl-CoA hydrolase activity"/>
    <property type="evidence" value="ECO:0007669"/>
    <property type="project" value="TreeGrafter"/>
</dbReference>
<gene>
    <name evidence="3" type="ORF">GS601_06225</name>
</gene>
<keyword evidence="4" id="KW-1185">Reference proteome</keyword>
<dbReference type="PANTHER" id="PTHR31793">
    <property type="entry name" value="4-HYDROXYBENZOYL-COA THIOESTERASE FAMILY MEMBER"/>
    <property type="match status" value="1"/>
</dbReference>
<evidence type="ECO:0000256" key="1">
    <source>
        <dbReference type="ARBA" id="ARBA00005953"/>
    </source>
</evidence>
<dbReference type="Gene3D" id="3.10.129.10">
    <property type="entry name" value="Hotdog Thioesterase"/>
    <property type="match status" value="1"/>
</dbReference>
<comment type="similarity">
    <text evidence="1">Belongs to the 4-hydroxybenzoyl-CoA thioesterase family.</text>
</comment>
<proteinExistence type="inferred from homology"/>